<evidence type="ECO:0000313" key="2">
    <source>
        <dbReference type="Proteomes" id="UP000695000"/>
    </source>
</evidence>
<evidence type="ECO:0000313" key="3">
    <source>
        <dbReference type="RefSeq" id="XP_017786409.1"/>
    </source>
</evidence>
<sequence>MNIEITKSLNHFYKECKELLFTSCKAIEIEVDTADPDWPLNFYREYVSKNVPVVIKGGCKHFEATQKWDSTYFRSMLGEKDVTVAITPNGYADGLASWRNPETELDEEIFVLPEERIMKMDEFLNNIQNPKENVICYIQRQNSNLTEDFQELFNDIPLNIGWASKAFNKKPDAVNFWMGDERAVTSMHKDFYENIYCVIDGHKDFILIPPTDLPCINYKTYKMGQYEDVYQSGFNVKLCRDSNGIQHVPWIANDPLNEKCNLNSDFQKANVHRVRVSKGDCLYLPSMWFHHVQQSHGCIAVNYWYDMDFDVKFCYYKLLESLSNVK</sequence>
<dbReference type="Pfam" id="PF13621">
    <property type="entry name" value="Cupin_8"/>
    <property type="match status" value="1"/>
</dbReference>
<dbReference type="PROSITE" id="PS51184">
    <property type="entry name" value="JMJC"/>
    <property type="match status" value="1"/>
</dbReference>
<organism evidence="2 3">
    <name type="scientific">Nicrophorus vespilloides</name>
    <name type="common">Boreal carrion beetle</name>
    <dbReference type="NCBI Taxonomy" id="110193"/>
    <lineage>
        <taxon>Eukaryota</taxon>
        <taxon>Metazoa</taxon>
        <taxon>Ecdysozoa</taxon>
        <taxon>Arthropoda</taxon>
        <taxon>Hexapoda</taxon>
        <taxon>Insecta</taxon>
        <taxon>Pterygota</taxon>
        <taxon>Neoptera</taxon>
        <taxon>Endopterygota</taxon>
        <taxon>Coleoptera</taxon>
        <taxon>Polyphaga</taxon>
        <taxon>Staphyliniformia</taxon>
        <taxon>Silphidae</taxon>
        <taxon>Nicrophorinae</taxon>
        <taxon>Nicrophorus</taxon>
    </lineage>
</organism>
<gene>
    <name evidence="3" type="primary">LOC108569390</name>
</gene>
<dbReference type="PANTHER" id="PTHR12461:SF99">
    <property type="entry name" value="BIFUNCTIONAL PEPTIDASE AND (3S)-LYSYL HYDROXYLASE JMJD7"/>
    <property type="match status" value="1"/>
</dbReference>
<dbReference type="RefSeq" id="XP_017786409.1">
    <property type="nucleotide sequence ID" value="XM_017930920.1"/>
</dbReference>
<dbReference type="InterPro" id="IPR014710">
    <property type="entry name" value="RmlC-like_jellyroll"/>
</dbReference>
<name>A0ABM1NHV9_NICVS</name>
<accession>A0ABM1NHV9</accession>
<dbReference type="Proteomes" id="UP000695000">
    <property type="component" value="Unplaced"/>
</dbReference>
<protein>
    <submittedName>
        <fullName evidence="3">JmjC domain-containing protein 7</fullName>
    </submittedName>
</protein>
<feature type="domain" description="JmjC" evidence="1">
    <location>
        <begin position="136"/>
        <end position="320"/>
    </location>
</feature>
<dbReference type="PANTHER" id="PTHR12461">
    <property type="entry name" value="HYPOXIA-INDUCIBLE FACTOR 1 ALPHA INHIBITOR-RELATED"/>
    <property type="match status" value="1"/>
</dbReference>
<dbReference type="InterPro" id="IPR041667">
    <property type="entry name" value="Cupin_8"/>
</dbReference>
<dbReference type="SUPFAM" id="SSF51197">
    <property type="entry name" value="Clavaminate synthase-like"/>
    <property type="match status" value="1"/>
</dbReference>
<dbReference type="SMART" id="SM00558">
    <property type="entry name" value="JmjC"/>
    <property type="match status" value="1"/>
</dbReference>
<proteinExistence type="predicted"/>
<dbReference type="GeneID" id="108569390"/>
<reference evidence="3" key="1">
    <citation type="submission" date="2025-08" db="UniProtKB">
        <authorList>
            <consortium name="RefSeq"/>
        </authorList>
    </citation>
    <scope>IDENTIFICATION</scope>
    <source>
        <tissue evidence="3">Whole Larva</tissue>
    </source>
</reference>
<evidence type="ECO:0000259" key="1">
    <source>
        <dbReference type="PROSITE" id="PS51184"/>
    </source>
</evidence>
<dbReference type="InterPro" id="IPR003347">
    <property type="entry name" value="JmjC_dom"/>
</dbReference>
<keyword evidence="2" id="KW-1185">Reference proteome</keyword>
<dbReference type="Gene3D" id="2.60.120.10">
    <property type="entry name" value="Jelly Rolls"/>
    <property type="match status" value="1"/>
</dbReference>